<dbReference type="PANTHER" id="PTHR43215">
    <property type="entry name" value="RADIAL SPOKE HEAD 1 HOMOLOG"/>
    <property type="match status" value="1"/>
</dbReference>
<name>A0A382E470_9ZZZZ</name>
<evidence type="ECO:0000313" key="2">
    <source>
        <dbReference type="EMBL" id="SVB44791.1"/>
    </source>
</evidence>
<organism evidence="2">
    <name type="scientific">marine metagenome</name>
    <dbReference type="NCBI Taxonomy" id="408172"/>
    <lineage>
        <taxon>unclassified sequences</taxon>
        <taxon>metagenomes</taxon>
        <taxon>ecological metagenomes</taxon>
    </lineage>
</organism>
<dbReference type="PANTHER" id="PTHR43215:SF14">
    <property type="entry name" value="RADIAL SPOKE HEAD 1 HOMOLOG"/>
    <property type="match status" value="1"/>
</dbReference>
<dbReference type="AlphaFoldDB" id="A0A382E470"/>
<feature type="non-terminal residue" evidence="2">
    <location>
        <position position="141"/>
    </location>
</feature>
<gene>
    <name evidence="2" type="ORF">METZ01_LOCUS197645</name>
</gene>
<sequence length="141" mass="15946">MKKLLFVSILLLLLPLTGCKSVVKDTVVEKQKEGVLYGRLGNGEWGWYEDGDEKKDMKYLGEIENGGPNGQGTLISPDGDKYVGEFKDGYRNGQGTYTWSNGNKYIGEWRVGKYHGQGTYTSIKGYKYVGEWRENKSWNGK</sequence>
<keyword evidence="1" id="KW-0677">Repeat</keyword>
<dbReference type="EMBL" id="UINC01042323">
    <property type="protein sequence ID" value="SVB44791.1"/>
    <property type="molecule type" value="Genomic_DNA"/>
</dbReference>
<evidence type="ECO:0000256" key="1">
    <source>
        <dbReference type="ARBA" id="ARBA00022737"/>
    </source>
</evidence>
<proteinExistence type="predicted"/>
<reference evidence="2" key="1">
    <citation type="submission" date="2018-05" db="EMBL/GenBank/DDBJ databases">
        <authorList>
            <person name="Lanie J.A."/>
            <person name="Ng W.-L."/>
            <person name="Kazmierczak K.M."/>
            <person name="Andrzejewski T.M."/>
            <person name="Davidsen T.M."/>
            <person name="Wayne K.J."/>
            <person name="Tettelin H."/>
            <person name="Glass J.I."/>
            <person name="Rusch D."/>
            <person name="Podicherti R."/>
            <person name="Tsui H.-C.T."/>
            <person name="Winkler M.E."/>
        </authorList>
    </citation>
    <scope>NUCLEOTIDE SEQUENCE</scope>
</reference>
<dbReference type="SUPFAM" id="SSF82185">
    <property type="entry name" value="Histone H3 K4-specific methyltransferase SET7/9 N-terminal domain"/>
    <property type="match status" value="1"/>
</dbReference>
<dbReference type="SMART" id="SM00698">
    <property type="entry name" value="MORN"/>
    <property type="match status" value="3"/>
</dbReference>
<accession>A0A382E470</accession>
<dbReference type="Gene3D" id="2.20.110.10">
    <property type="entry name" value="Histone H3 K4-specific methyltransferase SET7/9 N-terminal domain"/>
    <property type="match status" value="2"/>
</dbReference>
<dbReference type="InterPro" id="IPR003409">
    <property type="entry name" value="MORN"/>
</dbReference>
<dbReference type="Pfam" id="PF02493">
    <property type="entry name" value="MORN"/>
    <property type="match status" value="4"/>
</dbReference>
<protein>
    <submittedName>
        <fullName evidence="2">Uncharacterized protein</fullName>
    </submittedName>
</protein>